<keyword evidence="11" id="KW-1185">Reference proteome</keyword>
<evidence type="ECO:0000256" key="6">
    <source>
        <dbReference type="ARBA" id="ARBA00023136"/>
    </source>
</evidence>
<organism evidence="10 11">
    <name type="scientific">Daphnia magna</name>
    <dbReference type="NCBI Taxonomy" id="35525"/>
    <lineage>
        <taxon>Eukaryota</taxon>
        <taxon>Metazoa</taxon>
        <taxon>Ecdysozoa</taxon>
        <taxon>Arthropoda</taxon>
        <taxon>Crustacea</taxon>
        <taxon>Branchiopoda</taxon>
        <taxon>Diplostraca</taxon>
        <taxon>Cladocera</taxon>
        <taxon>Anomopoda</taxon>
        <taxon>Daphniidae</taxon>
        <taxon>Daphnia</taxon>
    </lineage>
</organism>
<evidence type="ECO:0000313" key="10">
    <source>
        <dbReference type="EMBL" id="KAK4015239.1"/>
    </source>
</evidence>
<keyword evidence="5 9" id="KW-1133">Transmembrane helix</keyword>
<feature type="compositionally biased region" description="Basic residues" evidence="8">
    <location>
        <begin position="131"/>
        <end position="141"/>
    </location>
</feature>
<evidence type="ECO:0000256" key="3">
    <source>
        <dbReference type="ARBA" id="ARBA00022692"/>
    </source>
</evidence>
<evidence type="ECO:0000256" key="5">
    <source>
        <dbReference type="ARBA" id="ARBA00022989"/>
    </source>
</evidence>
<protein>
    <submittedName>
        <fullName evidence="10">Uncharacterized protein</fullName>
    </submittedName>
</protein>
<name>A0ABQ9ZQN4_9CRUS</name>
<dbReference type="Proteomes" id="UP001234178">
    <property type="component" value="Unassembled WGS sequence"/>
</dbReference>
<feature type="region of interest" description="Disordered" evidence="8">
    <location>
        <begin position="131"/>
        <end position="186"/>
    </location>
</feature>
<evidence type="ECO:0000313" key="11">
    <source>
        <dbReference type="Proteomes" id="UP001234178"/>
    </source>
</evidence>
<dbReference type="InterPro" id="IPR009565">
    <property type="entry name" value="FAM174-like"/>
</dbReference>
<proteinExistence type="inferred from homology"/>
<accession>A0ABQ9ZQN4</accession>
<comment type="caution">
    <text evidence="10">The sequence shown here is derived from an EMBL/GenBank/DDBJ whole genome shotgun (WGS) entry which is preliminary data.</text>
</comment>
<evidence type="ECO:0000256" key="7">
    <source>
        <dbReference type="ARBA" id="ARBA00023180"/>
    </source>
</evidence>
<keyword evidence="4" id="KW-0732">Signal</keyword>
<keyword evidence="6 9" id="KW-0472">Membrane</keyword>
<comment type="subcellular location">
    <subcellularLocation>
        <location evidence="1">Membrane</location>
        <topology evidence="1">Single-pass type I membrane protein</topology>
    </subcellularLocation>
</comment>
<evidence type="ECO:0000256" key="9">
    <source>
        <dbReference type="SAM" id="Phobius"/>
    </source>
</evidence>
<feature type="compositionally biased region" description="Acidic residues" evidence="8">
    <location>
        <begin position="159"/>
        <end position="168"/>
    </location>
</feature>
<keyword evidence="3 9" id="KW-0812">Transmembrane</keyword>
<dbReference type="PANTHER" id="PTHR28607">
    <property type="entry name" value="EXPRESSED PROTEIN"/>
    <property type="match status" value="1"/>
</dbReference>
<feature type="region of interest" description="Disordered" evidence="8">
    <location>
        <begin position="42"/>
        <end position="72"/>
    </location>
</feature>
<comment type="similarity">
    <text evidence="2">Belongs to the FAM174 family.</text>
</comment>
<evidence type="ECO:0000256" key="2">
    <source>
        <dbReference type="ARBA" id="ARBA00006986"/>
    </source>
</evidence>
<feature type="transmembrane region" description="Helical" evidence="9">
    <location>
        <begin position="99"/>
        <end position="120"/>
    </location>
</feature>
<evidence type="ECO:0000256" key="8">
    <source>
        <dbReference type="SAM" id="MobiDB-lite"/>
    </source>
</evidence>
<evidence type="ECO:0000256" key="4">
    <source>
        <dbReference type="ARBA" id="ARBA00022729"/>
    </source>
</evidence>
<dbReference type="EMBL" id="JAOYFB010000005">
    <property type="protein sequence ID" value="KAK4015239.1"/>
    <property type="molecule type" value="Genomic_DNA"/>
</dbReference>
<keyword evidence="7" id="KW-0325">Glycoprotein</keyword>
<gene>
    <name evidence="10" type="ORF">OUZ56_030222</name>
</gene>
<dbReference type="PANTHER" id="PTHR28607:SF4">
    <property type="entry name" value="TRANSMEMBRANE PROTEIN"/>
    <property type="match status" value="1"/>
</dbReference>
<feature type="compositionally biased region" description="Low complexity" evidence="8">
    <location>
        <begin position="59"/>
        <end position="68"/>
    </location>
</feature>
<evidence type="ECO:0000256" key="1">
    <source>
        <dbReference type="ARBA" id="ARBA00004479"/>
    </source>
</evidence>
<sequence>MSDRSLSNSTVNKLLRHNEWILRPESCYVTLIKDTLSLGENAQQTSSGDEQKKALETQNNANNSSTSSVPIVGGSESKINQTWISGSGPKTSFILNKEALIRSFYVFGGLCFLAILYFVFRTCRLRRRRGTARRTGTRKYHPLNAGSGSQEMEPLGDGRDDDEDEDTLFDTSQPSNVAHPTPSFGI</sequence>
<dbReference type="Pfam" id="PF06679">
    <property type="entry name" value="DUF1180"/>
    <property type="match status" value="1"/>
</dbReference>
<reference evidence="10 11" key="1">
    <citation type="journal article" date="2023" name="Nucleic Acids Res.">
        <title>The hologenome of Daphnia magna reveals possible DNA methylation and microbiome-mediated evolution of the host genome.</title>
        <authorList>
            <person name="Chaturvedi A."/>
            <person name="Li X."/>
            <person name="Dhandapani V."/>
            <person name="Marshall H."/>
            <person name="Kissane S."/>
            <person name="Cuenca-Cambronero M."/>
            <person name="Asole G."/>
            <person name="Calvet F."/>
            <person name="Ruiz-Romero M."/>
            <person name="Marangio P."/>
            <person name="Guigo R."/>
            <person name="Rago D."/>
            <person name="Mirbahai L."/>
            <person name="Eastwood N."/>
            <person name="Colbourne J.K."/>
            <person name="Zhou J."/>
            <person name="Mallon E."/>
            <person name="Orsini L."/>
        </authorList>
    </citation>
    <scope>NUCLEOTIDE SEQUENCE [LARGE SCALE GENOMIC DNA]</scope>
    <source>
        <strain evidence="10">LRV0_1</strain>
    </source>
</reference>